<reference evidence="9 10" key="1">
    <citation type="submission" date="2015-08" db="EMBL/GenBank/DDBJ databases">
        <authorList>
            <person name="Babu N.S."/>
            <person name="Beckwith C.J."/>
            <person name="Beseler K.G."/>
            <person name="Brison A."/>
            <person name="Carone J.V."/>
            <person name="Caskin T.P."/>
            <person name="Diamond M."/>
            <person name="Durham M.E."/>
            <person name="Foxe J.M."/>
            <person name="Go M."/>
            <person name="Henderson B.A."/>
            <person name="Jones I.B."/>
            <person name="McGettigan J.A."/>
            <person name="Micheletti S.J."/>
            <person name="Nasrallah M.E."/>
            <person name="Ortiz D."/>
            <person name="Piller C.R."/>
            <person name="Privatt S.R."/>
            <person name="Schneider S.L."/>
            <person name="Sharp S."/>
            <person name="Smith T.C."/>
            <person name="Stanton J.D."/>
            <person name="Ullery H.E."/>
            <person name="Wilson R.J."/>
            <person name="Serrano M.G."/>
            <person name="Buck G."/>
            <person name="Lee V."/>
            <person name="Wang Y."/>
            <person name="Carvalho R."/>
            <person name="Voegtly L."/>
            <person name="Shi R."/>
            <person name="Duckworth R."/>
            <person name="Johnson A."/>
            <person name="Loviza R."/>
            <person name="Walstead R."/>
            <person name="Shah Z."/>
            <person name="Kiflezghi M."/>
            <person name="Wade K."/>
            <person name="Ball S.L."/>
            <person name="Bradley K.W."/>
            <person name="Asai D.J."/>
            <person name="Bowman C.A."/>
            <person name="Russell D.A."/>
            <person name="Pope W.H."/>
            <person name="Jacobs-Sera D."/>
            <person name="Hendrix R.W."/>
            <person name="Hatfull G.F."/>
        </authorList>
    </citation>
    <scope>NUCLEOTIDE SEQUENCE [LARGE SCALE GENOMIC DNA]</scope>
    <source>
        <strain evidence="9 10">DSM 27648</strain>
    </source>
</reference>
<evidence type="ECO:0000256" key="1">
    <source>
        <dbReference type="ARBA" id="ARBA00022679"/>
    </source>
</evidence>
<dbReference type="PROSITE" id="PS00107">
    <property type="entry name" value="PROTEIN_KINASE_ATP"/>
    <property type="match status" value="1"/>
</dbReference>
<dbReference type="Proteomes" id="UP000064967">
    <property type="component" value="Chromosome"/>
</dbReference>
<organism evidence="9 10">
    <name type="scientific">Labilithrix luteola</name>
    <dbReference type="NCBI Taxonomy" id="1391654"/>
    <lineage>
        <taxon>Bacteria</taxon>
        <taxon>Pseudomonadati</taxon>
        <taxon>Myxococcota</taxon>
        <taxon>Polyangia</taxon>
        <taxon>Polyangiales</taxon>
        <taxon>Labilitrichaceae</taxon>
        <taxon>Labilithrix</taxon>
    </lineage>
</organism>
<accession>A0A0K1Q9U3</accession>
<keyword evidence="7" id="KW-1133">Transmembrane helix</keyword>
<dbReference type="PANTHER" id="PTHR43289">
    <property type="entry name" value="MITOGEN-ACTIVATED PROTEIN KINASE KINASE KINASE 20-RELATED"/>
    <property type="match status" value="1"/>
</dbReference>
<dbReference type="CDD" id="cd14014">
    <property type="entry name" value="STKc_PknB_like"/>
    <property type="match status" value="1"/>
</dbReference>
<evidence type="ECO:0000256" key="4">
    <source>
        <dbReference type="ARBA" id="ARBA00022840"/>
    </source>
</evidence>
<feature type="binding site" evidence="5">
    <location>
        <position position="54"/>
    </location>
    <ligand>
        <name>ATP</name>
        <dbReference type="ChEBI" id="CHEBI:30616"/>
    </ligand>
</feature>
<name>A0A0K1Q9U3_9BACT</name>
<keyword evidence="3 9" id="KW-0418">Kinase</keyword>
<dbReference type="Gene3D" id="1.10.510.10">
    <property type="entry name" value="Transferase(Phosphotransferase) domain 1"/>
    <property type="match status" value="1"/>
</dbReference>
<dbReference type="Pfam" id="PF00069">
    <property type="entry name" value="Pkinase"/>
    <property type="match status" value="1"/>
</dbReference>
<keyword evidence="10" id="KW-1185">Reference proteome</keyword>
<evidence type="ECO:0000313" key="9">
    <source>
        <dbReference type="EMBL" id="AKV02561.1"/>
    </source>
</evidence>
<dbReference type="SMART" id="SM00220">
    <property type="entry name" value="S_TKc"/>
    <property type="match status" value="1"/>
</dbReference>
<keyword evidence="7" id="KW-0812">Transmembrane</keyword>
<gene>
    <name evidence="9" type="ORF">AKJ09_09224</name>
</gene>
<feature type="compositionally biased region" description="Low complexity" evidence="6">
    <location>
        <begin position="387"/>
        <end position="400"/>
    </location>
</feature>
<evidence type="ECO:0000256" key="2">
    <source>
        <dbReference type="ARBA" id="ARBA00022741"/>
    </source>
</evidence>
<keyword evidence="4 5" id="KW-0067">ATP-binding</keyword>
<dbReference type="STRING" id="1391654.AKJ09_09224"/>
<evidence type="ECO:0000256" key="7">
    <source>
        <dbReference type="SAM" id="Phobius"/>
    </source>
</evidence>
<dbReference type="PATRIC" id="fig|1391654.3.peg.9345"/>
<dbReference type="GO" id="GO:0005524">
    <property type="term" value="F:ATP binding"/>
    <property type="evidence" value="ECO:0007669"/>
    <property type="project" value="UniProtKB-UniRule"/>
</dbReference>
<sequence>MALLPDDALAHVDRELEAGQIVGEYQIEGKLGEGGFGAVYRAVHPLIGKHAAVKVLSREFSANPQMVSRFVAEARAVNHIRHKNIIDIFSFGQLPDGRQYYVMELLDGMPFDKYLAQHGRLSVGDAIPILLPLGRALDAAHAKGILHRDLKPENVFLVFEEDGTITPKLLDFGLVKLLAEKNGNHKTKTGTPMGTPYYMSPEQCRGLDVDARTDVYSFGAMVFEVLTGEIPFDGDSAMDILVKHMTAEPPSASTLVPELPNGIDAPLRRMLAKEPGQRPASIAEALSELSAAGGKPIPAATPSHRHVVGANTSAAAMMPTALDLSSGAGKNAQTFLGAEADVVPPASRGRSWMIAVGAIAFLLGGVGAVFALRGPTPAASTGNAVQSASNGPAPVASASSPPTASLVAPAPVPVITDVEVRVEGAPPKAKVLVEGKELGEAPGPFKLKRGEAVKMTVTAKGFKAREVSLTPTENVLVPVSLDRETPAAARKNPARPSDLPSFD</sequence>
<evidence type="ECO:0000313" key="10">
    <source>
        <dbReference type="Proteomes" id="UP000064967"/>
    </source>
</evidence>
<keyword evidence="7" id="KW-0472">Membrane</keyword>
<dbReference type="InterPro" id="IPR017441">
    <property type="entry name" value="Protein_kinase_ATP_BS"/>
</dbReference>
<dbReference type="KEGG" id="llu:AKJ09_09224"/>
<feature type="region of interest" description="Disordered" evidence="6">
    <location>
        <begin position="379"/>
        <end position="400"/>
    </location>
</feature>
<keyword evidence="1" id="KW-0808">Transferase</keyword>
<evidence type="ECO:0000259" key="8">
    <source>
        <dbReference type="PROSITE" id="PS50011"/>
    </source>
</evidence>
<dbReference type="PROSITE" id="PS00108">
    <property type="entry name" value="PROTEIN_KINASE_ST"/>
    <property type="match status" value="1"/>
</dbReference>
<dbReference type="InterPro" id="IPR000719">
    <property type="entry name" value="Prot_kinase_dom"/>
</dbReference>
<dbReference type="PROSITE" id="PS50011">
    <property type="entry name" value="PROTEIN_KINASE_DOM"/>
    <property type="match status" value="1"/>
</dbReference>
<evidence type="ECO:0000256" key="3">
    <source>
        <dbReference type="ARBA" id="ARBA00022777"/>
    </source>
</evidence>
<dbReference type="PANTHER" id="PTHR43289:SF6">
    <property type="entry name" value="SERINE_THREONINE-PROTEIN KINASE NEKL-3"/>
    <property type="match status" value="1"/>
</dbReference>
<feature type="transmembrane region" description="Helical" evidence="7">
    <location>
        <begin position="352"/>
        <end position="372"/>
    </location>
</feature>
<dbReference type="GO" id="GO:0004674">
    <property type="term" value="F:protein serine/threonine kinase activity"/>
    <property type="evidence" value="ECO:0007669"/>
    <property type="project" value="UniProtKB-KW"/>
</dbReference>
<keyword evidence="9" id="KW-0723">Serine/threonine-protein kinase</keyword>
<keyword evidence="2 5" id="KW-0547">Nucleotide-binding</keyword>
<feature type="region of interest" description="Disordered" evidence="6">
    <location>
        <begin position="480"/>
        <end position="503"/>
    </location>
</feature>
<protein>
    <submittedName>
        <fullName evidence="9">Serine/threonine protein kinase</fullName>
    </submittedName>
</protein>
<evidence type="ECO:0000256" key="6">
    <source>
        <dbReference type="SAM" id="MobiDB-lite"/>
    </source>
</evidence>
<feature type="domain" description="Protein kinase" evidence="8">
    <location>
        <begin position="25"/>
        <end position="290"/>
    </location>
</feature>
<dbReference type="AlphaFoldDB" id="A0A0K1Q9U3"/>
<dbReference type="SUPFAM" id="SSF56112">
    <property type="entry name" value="Protein kinase-like (PK-like)"/>
    <property type="match status" value="1"/>
</dbReference>
<proteinExistence type="predicted"/>
<dbReference type="InterPro" id="IPR008271">
    <property type="entry name" value="Ser/Thr_kinase_AS"/>
</dbReference>
<dbReference type="EMBL" id="CP012333">
    <property type="protein sequence ID" value="AKV02561.1"/>
    <property type="molecule type" value="Genomic_DNA"/>
</dbReference>
<dbReference type="Gene3D" id="3.30.200.20">
    <property type="entry name" value="Phosphorylase Kinase, domain 1"/>
    <property type="match status" value="1"/>
</dbReference>
<evidence type="ECO:0000256" key="5">
    <source>
        <dbReference type="PROSITE-ProRule" id="PRU10141"/>
    </source>
</evidence>
<dbReference type="InterPro" id="IPR011009">
    <property type="entry name" value="Kinase-like_dom_sf"/>
</dbReference>